<keyword evidence="3" id="KW-0238">DNA-binding</keyword>
<evidence type="ECO:0000313" key="7">
    <source>
        <dbReference type="Proteomes" id="UP000003250"/>
    </source>
</evidence>
<sequence length="311" mass="34214">MRRALRQLHYLSVAAQVGSFRRTAEMCQVDQSVVSRALRQLEHNLGVSLFERTRSGVRLTPAGQQFLAEALPAVEQLESAGRTARAARRAESGLVRIGILTSLAGGFLRQLVQNYAERHPQVTIDVRDGGRRQHLAAVRARRLDAAIITGSEPVPGCETRELWRERVHVALPEGHALAARLKLDWQDLKAEHFIVSRAEPGPEVHDYIVRRSADYSTYPDVEEKAALQDTLMNLVSLGQGITLVSAAWTAVKVPGLVFRPLTARADIVPFSVVWSSENDNPAFLRFLQTAQFLTDRGRGVSVGDGAAAMNG</sequence>
<evidence type="ECO:0000256" key="4">
    <source>
        <dbReference type="ARBA" id="ARBA00023163"/>
    </source>
</evidence>
<proteinExistence type="inferred from homology"/>
<dbReference type="Pfam" id="PF00126">
    <property type="entry name" value="HTH_1"/>
    <property type="match status" value="1"/>
</dbReference>
<dbReference type="PATRIC" id="fig|1107882.3.peg.4948"/>
<dbReference type="EMBL" id="AHAM01000214">
    <property type="protein sequence ID" value="EHK54387.1"/>
    <property type="molecule type" value="Genomic_DNA"/>
</dbReference>
<evidence type="ECO:0000256" key="3">
    <source>
        <dbReference type="ARBA" id="ARBA00023125"/>
    </source>
</evidence>
<comment type="similarity">
    <text evidence="1">Belongs to the LysR transcriptional regulatory family.</text>
</comment>
<dbReference type="AlphaFoldDB" id="H0HY21"/>
<dbReference type="Gene3D" id="3.40.190.10">
    <property type="entry name" value="Periplasmic binding protein-like II"/>
    <property type="match status" value="2"/>
</dbReference>
<dbReference type="SUPFAM" id="SSF53850">
    <property type="entry name" value="Periplasmic binding protein-like II"/>
    <property type="match status" value="1"/>
</dbReference>
<dbReference type="InterPro" id="IPR036388">
    <property type="entry name" value="WH-like_DNA-bd_sf"/>
</dbReference>
<protein>
    <submittedName>
        <fullName evidence="6">LysR family transcriptional regulator</fullName>
    </submittedName>
</protein>
<gene>
    <name evidence="6" type="ORF">MAXJ12_25498</name>
</gene>
<feature type="domain" description="HTH lysR-type" evidence="5">
    <location>
        <begin position="1"/>
        <end position="60"/>
    </location>
</feature>
<accession>H0HY21</accession>
<dbReference type="InterPro" id="IPR000847">
    <property type="entry name" value="LysR_HTH_N"/>
</dbReference>
<dbReference type="Proteomes" id="UP000003250">
    <property type="component" value="Unassembled WGS sequence"/>
</dbReference>
<dbReference type="InterPro" id="IPR005119">
    <property type="entry name" value="LysR_subst-bd"/>
</dbReference>
<name>H0HY21_9HYPH</name>
<reference evidence="6 7" key="1">
    <citation type="journal article" date="2012" name="J. Bacteriol.">
        <title>Draft Genome Sequence of Mesorhizobium alhagi CCNWXJ12-2T, a Novel Salt-Resistant Species Isolated from the Desert of Northwestern China.</title>
        <authorList>
            <person name="Zhou M."/>
            <person name="Chen W."/>
            <person name="Chen H."/>
            <person name="Wei G."/>
        </authorList>
    </citation>
    <scope>NUCLEOTIDE SEQUENCE [LARGE SCALE GENOMIC DNA]</scope>
    <source>
        <strain evidence="6 7">CCNWXJ12-2</strain>
    </source>
</reference>
<evidence type="ECO:0000256" key="2">
    <source>
        <dbReference type="ARBA" id="ARBA00023015"/>
    </source>
</evidence>
<keyword evidence="2" id="KW-0805">Transcription regulation</keyword>
<organism evidence="6 7">
    <name type="scientific">Mesorhizobium alhagi CCNWXJ12-2</name>
    <dbReference type="NCBI Taxonomy" id="1107882"/>
    <lineage>
        <taxon>Bacteria</taxon>
        <taxon>Pseudomonadati</taxon>
        <taxon>Pseudomonadota</taxon>
        <taxon>Alphaproteobacteria</taxon>
        <taxon>Hyphomicrobiales</taxon>
        <taxon>Phyllobacteriaceae</taxon>
        <taxon>Allomesorhizobium</taxon>
    </lineage>
</organism>
<dbReference type="FunFam" id="1.10.10.10:FF:000001">
    <property type="entry name" value="LysR family transcriptional regulator"/>
    <property type="match status" value="1"/>
</dbReference>
<keyword evidence="7" id="KW-1185">Reference proteome</keyword>
<dbReference type="GO" id="GO:0003677">
    <property type="term" value="F:DNA binding"/>
    <property type="evidence" value="ECO:0007669"/>
    <property type="project" value="UniProtKB-KW"/>
</dbReference>
<evidence type="ECO:0000313" key="6">
    <source>
        <dbReference type="EMBL" id="EHK54387.1"/>
    </source>
</evidence>
<dbReference type="PANTHER" id="PTHR30346">
    <property type="entry name" value="TRANSCRIPTIONAL DUAL REGULATOR HCAR-RELATED"/>
    <property type="match status" value="1"/>
</dbReference>
<dbReference type="RefSeq" id="WP_008838678.1">
    <property type="nucleotide sequence ID" value="NZ_AHAM01000214.1"/>
</dbReference>
<evidence type="ECO:0000256" key="1">
    <source>
        <dbReference type="ARBA" id="ARBA00009437"/>
    </source>
</evidence>
<dbReference type="SUPFAM" id="SSF46785">
    <property type="entry name" value="Winged helix' DNA-binding domain"/>
    <property type="match status" value="1"/>
</dbReference>
<dbReference type="PANTHER" id="PTHR30346:SF0">
    <property type="entry name" value="HCA OPERON TRANSCRIPTIONAL ACTIVATOR HCAR"/>
    <property type="match status" value="1"/>
</dbReference>
<dbReference type="GO" id="GO:0032993">
    <property type="term" value="C:protein-DNA complex"/>
    <property type="evidence" value="ECO:0007669"/>
    <property type="project" value="TreeGrafter"/>
</dbReference>
<dbReference type="PRINTS" id="PR00039">
    <property type="entry name" value="HTHLYSR"/>
</dbReference>
<dbReference type="PROSITE" id="PS50931">
    <property type="entry name" value="HTH_LYSR"/>
    <property type="match status" value="1"/>
</dbReference>
<dbReference type="OrthoDB" id="7216893at2"/>
<dbReference type="Gene3D" id="1.10.10.10">
    <property type="entry name" value="Winged helix-like DNA-binding domain superfamily/Winged helix DNA-binding domain"/>
    <property type="match status" value="1"/>
</dbReference>
<dbReference type="CDD" id="cd08414">
    <property type="entry name" value="PBP2_LTTR_aromatics_like"/>
    <property type="match status" value="1"/>
</dbReference>
<keyword evidence="4" id="KW-0804">Transcription</keyword>
<dbReference type="GO" id="GO:0003700">
    <property type="term" value="F:DNA-binding transcription factor activity"/>
    <property type="evidence" value="ECO:0007669"/>
    <property type="project" value="InterPro"/>
</dbReference>
<evidence type="ECO:0000259" key="5">
    <source>
        <dbReference type="PROSITE" id="PS50931"/>
    </source>
</evidence>
<dbReference type="InterPro" id="IPR036390">
    <property type="entry name" value="WH_DNA-bd_sf"/>
</dbReference>
<dbReference type="Pfam" id="PF03466">
    <property type="entry name" value="LysR_substrate"/>
    <property type="match status" value="1"/>
</dbReference>